<keyword evidence="8" id="KW-1185">Reference proteome</keyword>
<dbReference type="Pfam" id="PF04545">
    <property type="entry name" value="Sigma70_r4"/>
    <property type="match status" value="1"/>
</dbReference>
<keyword evidence="4" id="KW-0804">Transcription</keyword>
<evidence type="ECO:0000256" key="3">
    <source>
        <dbReference type="ARBA" id="ARBA00023125"/>
    </source>
</evidence>
<dbReference type="SUPFAM" id="SSF88946">
    <property type="entry name" value="Sigma2 domain of RNA polymerase sigma factors"/>
    <property type="match status" value="1"/>
</dbReference>
<keyword evidence="1" id="KW-0805">Transcription regulation</keyword>
<evidence type="ECO:0000256" key="4">
    <source>
        <dbReference type="ARBA" id="ARBA00023163"/>
    </source>
</evidence>
<accession>A0ABW5XL82</accession>
<feature type="domain" description="RNA polymerase sigma-70 region 4" evidence="6">
    <location>
        <begin position="175"/>
        <end position="222"/>
    </location>
</feature>
<dbReference type="Gene3D" id="1.20.140.160">
    <property type="match status" value="1"/>
</dbReference>
<protein>
    <submittedName>
        <fullName evidence="7">Sigma-70 family RNA polymerase sigma factor</fullName>
    </submittedName>
</protein>
<dbReference type="InterPro" id="IPR000943">
    <property type="entry name" value="RNA_pol_sigma70"/>
</dbReference>
<keyword evidence="2" id="KW-0731">Sigma factor</keyword>
<evidence type="ECO:0000313" key="7">
    <source>
        <dbReference type="EMBL" id="MFD2841811.1"/>
    </source>
</evidence>
<dbReference type="Pfam" id="PF04542">
    <property type="entry name" value="Sigma70_r2"/>
    <property type="match status" value="1"/>
</dbReference>
<dbReference type="Proteomes" id="UP001597391">
    <property type="component" value="Unassembled WGS sequence"/>
</dbReference>
<evidence type="ECO:0000259" key="6">
    <source>
        <dbReference type="Pfam" id="PF04545"/>
    </source>
</evidence>
<evidence type="ECO:0000256" key="1">
    <source>
        <dbReference type="ARBA" id="ARBA00023015"/>
    </source>
</evidence>
<dbReference type="InterPro" id="IPR014284">
    <property type="entry name" value="RNA_pol_sigma-70_dom"/>
</dbReference>
<evidence type="ECO:0000256" key="2">
    <source>
        <dbReference type="ARBA" id="ARBA00023082"/>
    </source>
</evidence>
<dbReference type="InterPro" id="IPR013325">
    <property type="entry name" value="RNA_pol_sigma_r2"/>
</dbReference>
<dbReference type="Gene3D" id="1.10.1740.10">
    <property type="match status" value="1"/>
</dbReference>
<comment type="caution">
    <text evidence="7">The sequence shown here is derived from an EMBL/GenBank/DDBJ whole genome shotgun (WGS) entry which is preliminary data.</text>
</comment>
<evidence type="ECO:0000313" key="8">
    <source>
        <dbReference type="Proteomes" id="UP001597391"/>
    </source>
</evidence>
<dbReference type="CDD" id="cd06171">
    <property type="entry name" value="Sigma70_r4"/>
    <property type="match status" value="1"/>
</dbReference>
<dbReference type="SUPFAM" id="SSF88659">
    <property type="entry name" value="Sigma3 and sigma4 domains of RNA polymerase sigma factors"/>
    <property type="match status" value="2"/>
</dbReference>
<organism evidence="7 8">
    <name type="scientific">Populibacterium corticicola</name>
    <dbReference type="NCBI Taxonomy" id="1812826"/>
    <lineage>
        <taxon>Bacteria</taxon>
        <taxon>Bacillati</taxon>
        <taxon>Actinomycetota</taxon>
        <taxon>Actinomycetes</taxon>
        <taxon>Micrococcales</taxon>
        <taxon>Jonesiaceae</taxon>
        <taxon>Populibacterium</taxon>
    </lineage>
</organism>
<name>A0ABW5XL82_9MICO</name>
<reference evidence="8" key="1">
    <citation type="journal article" date="2019" name="Int. J. Syst. Evol. Microbiol.">
        <title>The Global Catalogue of Microorganisms (GCM) 10K type strain sequencing project: providing services to taxonomists for standard genome sequencing and annotation.</title>
        <authorList>
            <consortium name="The Broad Institute Genomics Platform"/>
            <consortium name="The Broad Institute Genome Sequencing Center for Infectious Disease"/>
            <person name="Wu L."/>
            <person name="Ma J."/>
        </authorList>
    </citation>
    <scope>NUCLEOTIDE SEQUENCE [LARGE SCALE GENOMIC DNA]</scope>
    <source>
        <strain evidence="8">KCTC 33576</strain>
    </source>
</reference>
<dbReference type="PANTHER" id="PTHR30385">
    <property type="entry name" value="SIGMA FACTOR F FLAGELLAR"/>
    <property type="match status" value="1"/>
</dbReference>
<dbReference type="RefSeq" id="WP_377468217.1">
    <property type="nucleotide sequence ID" value="NZ_JBHUOP010000010.1"/>
</dbReference>
<sequence>MSELTNRARALVEAHLHTVGYHVSEMLMRVPAHVTRDDLASAGYLALVQAASAYSEESGVPFNRFAAIRIKGALVDELRSMDWASRGARKRIREYNQTYDQMTAQLARAPKREEMAAALGVDVAEVDHARDQASTRILSFEAYDGSLAEMVHTTEEGPERAALNKEKRDYLRCAVEALPERLRYVVEQVFFADRSVTEVAEELGVTQSRVSQLRAEAMVLLRDGMNAHLNPEQLEPAAKEGVVARRREKYFAEIGDRVEASKRAVVAGRRAILNEVASVESMALAARNGERYQHLNSLTA</sequence>
<feature type="domain" description="RNA polymerase sigma-70 region 2" evidence="5">
    <location>
        <begin position="11"/>
        <end position="83"/>
    </location>
</feature>
<gene>
    <name evidence="7" type="ORF">ACFSYH_14715</name>
</gene>
<dbReference type="InterPro" id="IPR007627">
    <property type="entry name" value="RNA_pol_sigma70_r2"/>
</dbReference>
<keyword evidence="3" id="KW-0238">DNA-binding</keyword>
<dbReference type="PANTHER" id="PTHR30385:SF7">
    <property type="entry name" value="RNA POLYMERASE SIGMA FACTOR FLIA"/>
    <property type="match status" value="1"/>
</dbReference>
<dbReference type="PRINTS" id="PR00046">
    <property type="entry name" value="SIGMA70FCT"/>
</dbReference>
<dbReference type="InterPro" id="IPR013324">
    <property type="entry name" value="RNA_pol_sigma_r3/r4-like"/>
</dbReference>
<dbReference type="InterPro" id="IPR007630">
    <property type="entry name" value="RNA_pol_sigma70_r4"/>
</dbReference>
<dbReference type="NCBIfam" id="TIGR02937">
    <property type="entry name" value="sigma70-ECF"/>
    <property type="match status" value="1"/>
</dbReference>
<dbReference type="EMBL" id="JBHUOP010000010">
    <property type="protein sequence ID" value="MFD2841811.1"/>
    <property type="molecule type" value="Genomic_DNA"/>
</dbReference>
<proteinExistence type="predicted"/>
<evidence type="ECO:0000259" key="5">
    <source>
        <dbReference type="Pfam" id="PF04542"/>
    </source>
</evidence>